<gene>
    <name evidence="10" type="ORF">ACFQ2X_03060</name>
</gene>
<comment type="caution">
    <text evidence="10">The sequence shown here is derived from an EMBL/GenBank/DDBJ whole genome shotgun (WGS) entry which is preliminary data.</text>
</comment>
<evidence type="ECO:0000256" key="5">
    <source>
        <dbReference type="ARBA" id="ARBA00022989"/>
    </source>
</evidence>
<proteinExistence type="inferred from homology"/>
<dbReference type="Pfam" id="PF02472">
    <property type="entry name" value="ExbD"/>
    <property type="match status" value="1"/>
</dbReference>
<accession>A0ABW3U567</accession>
<evidence type="ECO:0000313" key="11">
    <source>
        <dbReference type="Proteomes" id="UP001597264"/>
    </source>
</evidence>
<comment type="similarity">
    <text evidence="2 7">Belongs to the ExbD/TolR family.</text>
</comment>
<keyword evidence="3" id="KW-1003">Cell membrane</keyword>
<evidence type="ECO:0000256" key="7">
    <source>
        <dbReference type="RuleBase" id="RU003879"/>
    </source>
</evidence>
<keyword evidence="4 7" id="KW-0812">Transmembrane</keyword>
<evidence type="ECO:0000256" key="1">
    <source>
        <dbReference type="ARBA" id="ARBA00004162"/>
    </source>
</evidence>
<reference evidence="11" key="1">
    <citation type="journal article" date="2019" name="Int. J. Syst. Evol. Microbiol.">
        <title>The Global Catalogue of Microorganisms (GCM) 10K type strain sequencing project: providing services to taxonomists for standard genome sequencing and annotation.</title>
        <authorList>
            <consortium name="The Broad Institute Genomics Platform"/>
            <consortium name="The Broad Institute Genome Sequencing Center for Infectious Disease"/>
            <person name="Wu L."/>
            <person name="Ma J."/>
        </authorList>
    </citation>
    <scope>NUCLEOTIDE SEQUENCE [LARGE SCALE GENOMIC DNA]</scope>
    <source>
        <strain evidence="11">CCUG 54356</strain>
    </source>
</reference>
<comment type="subcellular location">
    <subcellularLocation>
        <location evidence="1">Cell membrane</location>
        <topology evidence="1">Single-pass membrane protein</topology>
    </subcellularLocation>
    <subcellularLocation>
        <location evidence="7">Cell membrane</location>
        <topology evidence="7">Single-pass type II membrane protein</topology>
    </subcellularLocation>
</comment>
<evidence type="ECO:0000256" key="9">
    <source>
        <dbReference type="SAM" id="Phobius"/>
    </source>
</evidence>
<dbReference type="InterPro" id="IPR003400">
    <property type="entry name" value="ExbD"/>
</dbReference>
<name>A0ABW3U567_9GAMM</name>
<feature type="region of interest" description="Disordered" evidence="8">
    <location>
        <begin position="172"/>
        <end position="202"/>
    </location>
</feature>
<keyword evidence="11" id="KW-1185">Reference proteome</keyword>
<evidence type="ECO:0000256" key="3">
    <source>
        <dbReference type="ARBA" id="ARBA00022475"/>
    </source>
</evidence>
<sequence length="202" mass="21873">MRSRRHARVKEAPELDITAFLNLMVVLVPFLLVSAVFSRVTILELNMPTGAGGGAEDPGVSLEVVVRKDVLEISDGEKVIARFPNLNQGEEGAVAETAETEDAGAEGAVDENGLPIIPPTAEVYDLVQLRENLLRIKETYPDKTDSTILMEPDVAYEHLVGIMDAVRGTEVMPKPEEGAEPDPEASPQRMELFPDISLGDAP</sequence>
<organism evidence="10 11">
    <name type="scientific">Microbulbifer celer</name>
    <dbReference type="NCBI Taxonomy" id="435905"/>
    <lineage>
        <taxon>Bacteria</taxon>
        <taxon>Pseudomonadati</taxon>
        <taxon>Pseudomonadota</taxon>
        <taxon>Gammaproteobacteria</taxon>
        <taxon>Cellvibrionales</taxon>
        <taxon>Microbulbiferaceae</taxon>
        <taxon>Microbulbifer</taxon>
    </lineage>
</organism>
<evidence type="ECO:0000256" key="4">
    <source>
        <dbReference type="ARBA" id="ARBA00022692"/>
    </source>
</evidence>
<keyword evidence="7" id="KW-0813">Transport</keyword>
<keyword evidence="7" id="KW-0653">Protein transport</keyword>
<evidence type="ECO:0000256" key="2">
    <source>
        <dbReference type="ARBA" id="ARBA00005811"/>
    </source>
</evidence>
<dbReference type="Proteomes" id="UP001597264">
    <property type="component" value="Unassembled WGS sequence"/>
</dbReference>
<dbReference type="RefSeq" id="WP_230437696.1">
    <property type="nucleotide sequence ID" value="NZ_CP087715.1"/>
</dbReference>
<feature type="transmembrane region" description="Helical" evidence="9">
    <location>
        <begin position="20"/>
        <end position="38"/>
    </location>
</feature>
<evidence type="ECO:0000256" key="8">
    <source>
        <dbReference type="SAM" id="MobiDB-lite"/>
    </source>
</evidence>
<evidence type="ECO:0000313" key="10">
    <source>
        <dbReference type="EMBL" id="MFD1215567.1"/>
    </source>
</evidence>
<keyword evidence="5 9" id="KW-1133">Transmembrane helix</keyword>
<dbReference type="EMBL" id="JBHTLR010000004">
    <property type="protein sequence ID" value="MFD1215567.1"/>
    <property type="molecule type" value="Genomic_DNA"/>
</dbReference>
<keyword evidence="6 9" id="KW-0472">Membrane</keyword>
<protein>
    <submittedName>
        <fullName evidence="10">ExbD/TolR family protein</fullName>
    </submittedName>
</protein>
<evidence type="ECO:0000256" key="6">
    <source>
        <dbReference type="ARBA" id="ARBA00023136"/>
    </source>
</evidence>